<organism evidence="3 4">
    <name type="scientific">Salix brachista</name>
    <dbReference type="NCBI Taxonomy" id="2182728"/>
    <lineage>
        <taxon>Eukaryota</taxon>
        <taxon>Viridiplantae</taxon>
        <taxon>Streptophyta</taxon>
        <taxon>Embryophyta</taxon>
        <taxon>Tracheophyta</taxon>
        <taxon>Spermatophyta</taxon>
        <taxon>Magnoliopsida</taxon>
        <taxon>eudicotyledons</taxon>
        <taxon>Gunneridae</taxon>
        <taxon>Pentapetalae</taxon>
        <taxon>rosids</taxon>
        <taxon>fabids</taxon>
        <taxon>Malpighiales</taxon>
        <taxon>Salicaceae</taxon>
        <taxon>Saliceae</taxon>
        <taxon>Salix</taxon>
    </lineage>
</organism>
<dbReference type="GO" id="GO:0010030">
    <property type="term" value="P:positive regulation of seed germination"/>
    <property type="evidence" value="ECO:0007669"/>
    <property type="project" value="TreeGrafter"/>
</dbReference>
<dbReference type="PROSITE" id="PS01220">
    <property type="entry name" value="PBP"/>
    <property type="match status" value="1"/>
</dbReference>
<gene>
    <name evidence="2" type="ORF">DKX38_022296</name>
    <name evidence="3" type="ORF">DKX38_022369</name>
</gene>
<keyword evidence="4" id="KW-1185">Reference proteome</keyword>
<comment type="similarity">
    <text evidence="1">Belongs to the phosphatidylethanolamine-binding protein family.</text>
</comment>
<dbReference type="EMBL" id="VDCV01000015">
    <property type="protein sequence ID" value="KAB5524620.1"/>
    <property type="molecule type" value="Genomic_DNA"/>
</dbReference>
<evidence type="ECO:0000256" key="1">
    <source>
        <dbReference type="ARBA" id="ARBA00007091"/>
    </source>
</evidence>
<dbReference type="InterPro" id="IPR036610">
    <property type="entry name" value="PEBP-like_sf"/>
</dbReference>
<reference evidence="3" key="2">
    <citation type="journal article" date="2019" name="Nat. Commun.">
        <title>Genome-wide analysis of Cushion willow provides insights into alpine plant divergence in a biodiversity hotspot.</title>
        <authorList>
            <person name="Chen J.H."/>
            <person name="Huang Y."/>
            <person name="Brachi B."/>
            <person name="Yun Q.Z."/>
            <person name="Zhang W."/>
            <person name="Lu W."/>
            <person name="Li H.N."/>
            <person name="Li W.Q."/>
            <person name="Sun X.D."/>
            <person name="Wang G.Y."/>
            <person name="He J."/>
            <person name="Zhou Z."/>
            <person name="Chen K.Y."/>
            <person name="Ji Y.H."/>
            <person name="Shi M.M."/>
            <person name="Sun W.G."/>
            <person name="Yang Y.P."/>
            <person name="Zhang R.G."/>
            <person name="Abbott R.J."/>
            <person name="Sun H."/>
        </authorList>
    </citation>
    <scope>NUCLEOTIDE SEQUENCE</scope>
    <source>
        <strain evidence="3">Br00</strain>
        <tissue evidence="3">Leaf</tissue>
    </source>
</reference>
<evidence type="ECO:0000313" key="2">
    <source>
        <dbReference type="EMBL" id="KAB5524547.1"/>
    </source>
</evidence>
<dbReference type="InterPro" id="IPR008914">
    <property type="entry name" value="PEBP"/>
</dbReference>
<evidence type="ECO:0000313" key="3">
    <source>
        <dbReference type="EMBL" id="KAB5524620.1"/>
    </source>
</evidence>
<accession>A0A5N5K4I4</accession>
<dbReference type="AlphaFoldDB" id="A0A5N5K4I4"/>
<dbReference type="PANTHER" id="PTHR11362">
    <property type="entry name" value="PHOSPHATIDYLETHANOLAMINE-BINDING PROTEIN"/>
    <property type="match status" value="1"/>
</dbReference>
<dbReference type="Proteomes" id="UP000326939">
    <property type="component" value="Chromosome 15"/>
</dbReference>
<dbReference type="CDD" id="cd00866">
    <property type="entry name" value="PEBP_euk"/>
    <property type="match status" value="1"/>
</dbReference>
<proteinExistence type="inferred from homology"/>
<dbReference type="Gene3D" id="3.90.280.10">
    <property type="entry name" value="PEBP-like"/>
    <property type="match status" value="1"/>
</dbReference>
<dbReference type="PANTHER" id="PTHR11362:SF82">
    <property type="entry name" value="PHOSPHATIDYLETHANOLAMINE-BINDING PROTEIN 4"/>
    <property type="match status" value="1"/>
</dbReference>
<dbReference type="EMBL" id="VDCV01000015">
    <property type="protein sequence ID" value="KAB5524547.1"/>
    <property type="molecule type" value="Genomic_DNA"/>
</dbReference>
<protein>
    <submittedName>
        <fullName evidence="3">Uncharacterized protein</fullName>
    </submittedName>
</protein>
<dbReference type="SUPFAM" id="SSF49777">
    <property type="entry name" value="PEBP-like"/>
    <property type="match status" value="1"/>
</dbReference>
<dbReference type="Pfam" id="PF01161">
    <property type="entry name" value="PBP"/>
    <property type="match status" value="1"/>
</dbReference>
<dbReference type="InterPro" id="IPR001858">
    <property type="entry name" value="Phosphatidylethanolamine-bd_CS"/>
</dbReference>
<dbReference type="GO" id="GO:0009737">
    <property type="term" value="P:response to abscisic acid"/>
    <property type="evidence" value="ECO:0007669"/>
    <property type="project" value="TreeGrafter"/>
</dbReference>
<dbReference type="InterPro" id="IPR035810">
    <property type="entry name" value="PEBP_euk"/>
</dbReference>
<reference evidence="4" key="1">
    <citation type="journal article" date="2019" name="Gigascience">
        <title>De novo genome assembly of the endangered Acer yangbiense, a plant species with extremely small populations endemic to Yunnan Province, China.</title>
        <authorList>
            <person name="Yang J."/>
            <person name="Wariss H.M."/>
            <person name="Tao L."/>
            <person name="Zhang R."/>
            <person name="Yun Q."/>
            <person name="Hollingsworth P."/>
            <person name="Dao Z."/>
            <person name="Luo G."/>
            <person name="Guo H."/>
            <person name="Ma Y."/>
            <person name="Sun W."/>
        </authorList>
    </citation>
    <scope>NUCLEOTIDE SEQUENCE [LARGE SCALE GENOMIC DNA]</scope>
    <source>
        <strain evidence="4">cv. br00</strain>
    </source>
</reference>
<evidence type="ECO:0000313" key="4">
    <source>
        <dbReference type="Proteomes" id="UP000326939"/>
    </source>
</evidence>
<sequence length="139" mass="15005">MAAVLFQRAATHVAISGSMNFTMPYAWPIAFLVLFSMAASVDPLVVGRVIGDVIDMFVPAINMSVYYGSKHVSNGCEIKPSLAVNPPKVTISGHSDELYTMVMIDPDAPSPSEPSMREWVHWVVADIPGGTNPTRGENI</sequence>
<comment type="caution">
    <text evidence="3">The sequence shown here is derived from an EMBL/GenBank/DDBJ whole genome shotgun (WGS) entry which is preliminary data.</text>
</comment>
<name>A0A5N5K4I4_9ROSI</name>
<reference evidence="3" key="3">
    <citation type="submission" date="2019-05" db="EMBL/GenBank/DDBJ databases">
        <authorList>
            <person name="Zhang R."/>
        </authorList>
    </citation>
    <scope>NUCLEOTIDE SEQUENCE [LARGE SCALE GENOMIC DNA]</scope>
    <source>
        <strain evidence="3">Br00</strain>
        <tissue evidence="3">Leaf</tissue>
    </source>
</reference>